<dbReference type="Proteomes" id="UP000887222">
    <property type="component" value="Unassembled WGS sequence"/>
</dbReference>
<gene>
    <name evidence="1" type="ORF">NCCP691_01130</name>
</gene>
<dbReference type="InterPro" id="IPR008912">
    <property type="entry name" value="Uncharacterised_CoxE"/>
</dbReference>
<dbReference type="CDD" id="cd00198">
    <property type="entry name" value="vWFA"/>
    <property type="match status" value="1"/>
</dbReference>
<dbReference type="EMBL" id="BPMK01000001">
    <property type="protein sequence ID" value="GIZ50099.1"/>
    <property type="molecule type" value="Genomic_DNA"/>
</dbReference>
<comment type="caution">
    <text evidence="1">The sequence shown here is derived from an EMBL/GenBank/DDBJ whole genome shotgun (WGS) entry which is preliminary data.</text>
</comment>
<sequence>MSTSAAQARVIGGGRLADNVLFFTRVLRRAGLPIGPAGALDALQALQAVGLSRRDDFYYALSTVLVDRHEQQEIFDQAFDLFWRDPEASARMEGLRDLLAGVRAPQARREVAPRLAQAMQPGLLRPPLQSDQLPPELRVDASMTMSPREALQAKDFAAMTAAELAQTRRLIATLRLPLPRLPARRSRPCRGGGSIDLRATMREVVGSAAGFIELRRRAPRTRPATLVVLCDISGSMERYSRMLLHFMHALSSHGTRMHAFLFGTRLSNVTRALRDRDVDTALARVSRQVSDWAGGTRIGACLHEFNRCWARRLLGQGATVLLITDGLDSDDARGLAAGMERLHLSCRRLVWLNPLLRYAGFEAKPAGIRAMLPHADLFLPVHNLDSLARLGEVLETAAQPRPFTRRRTIHPAGDRHGNV</sequence>
<dbReference type="RefSeq" id="WP_220806287.1">
    <property type="nucleotide sequence ID" value="NZ_BPMK01000001.1"/>
</dbReference>
<protein>
    <submittedName>
        <fullName evidence="1">VWA domain-containing protein</fullName>
    </submittedName>
</protein>
<dbReference type="Pfam" id="PF05762">
    <property type="entry name" value="VWA_CoxE"/>
    <property type="match status" value="1"/>
</dbReference>
<dbReference type="InterPro" id="IPR011195">
    <property type="entry name" value="UCP010256"/>
</dbReference>
<dbReference type="PANTHER" id="PTHR39338:SF6">
    <property type="entry name" value="BLL5662 PROTEIN"/>
    <property type="match status" value="1"/>
</dbReference>
<dbReference type="PIRSF" id="PIRSF010256">
    <property type="entry name" value="CoxE_vWa"/>
    <property type="match status" value="1"/>
</dbReference>
<organism evidence="1 2">
    <name type="scientific">Noviherbaspirillum aridicola</name>
    <dbReference type="NCBI Taxonomy" id="2849687"/>
    <lineage>
        <taxon>Bacteria</taxon>
        <taxon>Pseudomonadati</taxon>
        <taxon>Pseudomonadota</taxon>
        <taxon>Betaproteobacteria</taxon>
        <taxon>Burkholderiales</taxon>
        <taxon>Oxalobacteraceae</taxon>
        <taxon>Noviherbaspirillum</taxon>
    </lineage>
</organism>
<proteinExistence type="predicted"/>
<dbReference type="PANTHER" id="PTHR39338">
    <property type="entry name" value="BLL5662 PROTEIN-RELATED"/>
    <property type="match status" value="1"/>
</dbReference>
<evidence type="ECO:0000313" key="1">
    <source>
        <dbReference type="EMBL" id="GIZ50099.1"/>
    </source>
</evidence>
<accession>A0ABQ4PZ12</accession>
<reference evidence="1 2" key="1">
    <citation type="journal article" date="2022" name="Int. J. Syst. Evol. Microbiol.">
        <title>Noviherbaspirillum aridicola sp. nov., isolated from an arid soil in Pakistan.</title>
        <authorList>
            <person name="Khan I.U."/>
            <person name="Saqib M."/>
            <person name="Amin A."/>
            <person name="Hussain F."/>
            <person name="Li L."/>
            <person name="Liu Y.H."/>
            <person name="Fang B.Z."/>
            <person name="Ahmed I."/>
            <person name="Li W.J."/>
        </authorList>
    </citation>
    <scope>NUCLEOTIDE SEQUENCE [LARGE SCALE GENOMIC DNA]</scope>
    <source>
        <strain evidence="1 2">NCCP-691</strain>
    </source>
</reference>
<dbReference type="InterPro" id="IPR036465">
    <property type="entry name" value="vWFA_dom_sf"/>
</dbReference>
<keyword evidence="2" id="KW-1185">Reference proteome</keyword>
<dbReference type="Gene3D" id="3.40.50.410">
    <property type="entry name" value="von Willebrand factor, type A domain"/>
    <property type="match status" value="1"/>
</dbReference>
<dbReference type="SUPFAM" id="SSF53300">
    <property type="entry name" value="vWA-like"/>
    <property type="match status" value="1"/>
</dbReference>
<evidence type="ECO:0000313" key="2">
    <source>
        <dbReference type="Proteomes" id="UP000887222"/>
    </source>
</evidence>
<name>A0ABQ4PZ12_9BURK</name>